<evidence type="ECO:0000313" key="1">
    <source>
        <dbReference type="EMBL" id="APZ52670.1"/>
    </source>
</evidence>
<sequence>MTDDDHTPDTLVTALDSLLERERNALLDGALDEIGPLMEEKAALVARLAEAPPEEADAMQPLHLKLRRNQQLFDHALDGIRNVAKRLGALREIRDSMEVYDAQGRRASIGGEEKSRMERRA</sequence>
<dbReference type="Gene3D" id="1.20.58.300">
    <property type="entry name" value="FlgN-like"/>
    <property type="match status" value="1"/>
</dbReference>
<evidence type="ECO:0008006" key="3">
    <source>
        <dbReference type="Google" id="ProtNLM"/>
    </source>
</evidence>
<keyword evidence="2" id="KW-1185">Reference proteome</keyword>
<dbReference type="GO" id="GO:0044780">
    <property type="term" value="P:bacterial-type flagellum assembly"/>
    <property type="evidence" value="ECO:0007669"/>
    <property type="project" value="InterPro"/>
</dbReference>
<dbReference type="SUPFAM" id="SSF140566">
    <property type="entry name" value="FlgN-like"/>
    <property type="match status" value="1"/>
</dbReference>
<organism evidence="1 2">
    <name type="scientific">Salipiger abyssi</name>
    <dbReference type="NCBI Taxonomy" id="1250539"/>
    <lineage>
        <taxon>Bacteria</taxon>
        <taxon>Pseudomonadati</taxon>
        <taxon>Pseudomonadota</taxon>
        <taxon>Alphaproteobacteria</taxon>
        <taxon>Rhodobacterales</taxon>
        <taxon>Roseobacteraceae</taxon>
        <taxon>Salipiger</taxon>
    </lineage>
</organism>
<reference evidence="1 2" key="1">
    <citation type="submission" date="2016-04" db="EMBL/GenBank/DDBJ databases">
        <title>Deep-sea bacteria in the southern Pacific.</title>
        <authorList>
            <person name="Tang K."/>
        </authorList>
    </citation>
    <scope>NUCLEOTIDE SEQUENCE [LARGE SCALE GENOMIC DNA]</scope>
    <source>
        <strain evidence="1 2">JLT2014</strain>
    </source>
</reference>
<accession>A0A1P8UTF2</accession>
<name>A0A1P8UTF2_9RHOB</name>
<gene>
    <name evidence="1" type="ORF">Ga0080574_TMP2336</name>
</gene>
<dbReference type="OrthoDB" id="7862860at2"/>
<proteinExistence type="predicted"/>
<protein>
    <recommendedName>
        <fullName evidence="3">FlgN protein</fullName>
    </recommendedName>
</protein>
<dbReference type="AlphaFoldDB" id="A0A1P8UTF2"/>
<dbReference type="Proteomes" id="UP000187059">
    <property type="component" value="Chromosome"/>
</dbReference>
<dbReference type="RefSeq" id="WP_076699210.1">
    <property type="nucleotide sequence ID" value="NZ_CP015093.1"/>
</dbReference>
<dbReference type="EMBL" id="CP015093">
    <property type="protein sequence ID" value="APZ52670.1"/>
    <property type="molecule type" value="Genomic_DNA"/>
</dbReference>
<dbReference type="STRING" id="1250539.Ga0080574_TMP2336"/>
<dbReference type="InterPro" id="IPR036679">
    <property type="entry name" value="FlgN-like_sf"/>
</dbReference>
<dbReference type="KEGG" id="paby:Ga0080574_TMP2336"/>
<evidence type="ECO:0000313" key="2">
    <source>
        <dbReference type="Proteomes" id="UP000187059"/>
    </source>
</evidence>